<protein>
    <recommendedName>
        <fullName evidence="5">Magnesium-transporting ATPase, P-type 1</fullName>
        <ecNumber evidence="4">7.2.2.14</ecNumber>
    </recommendedName>
    <alternativeName>
        <fullName evidence="16">Mg(2+) transport ATPase, P-type 1</fullName>
    </alternativeName>
</protein>
<evidence type="ECO:0000256" key="9">
    <source>
        <dbReference type="ARBA" id="ARBA00022692"/>
    </source>
</evidence>
<evidence type="ECO:0000256" key="11">
    <source>
        <dbReference type="ARBA" id="ARBA00022840"/>
    </source>
</evidence>
<dbReference type="InterPro" id="IPR001757">
    <property type="entry name" value="P_typ_ATPase"/>
</dbReference>
<keyword evidence="11" id="KW-0067">ATP-binding</keyword>
<dbReference type="InterPro" id="IPR006068">
    <property type="entry name" value="ATPase_P-typ_cation-transptr_C"/>
</dbReference>
<dbReference type="InterPro" id="IPR004014">
    <property type="entry name" value="ATPase_P-typ_cation-transptr_N"/>
</dbReference>
<evidence type="ECO:0000256" key="16">
    <source>
        <dbReference type="ARBA" id="ARBA00029806"/>
    </source>
</evidence>
<dbReference type="Gene3D" id="2.70.150.10">
    <property type="entry name" value="Calcium-transporting ATPase, cytoplasmic transduction domain A"/>
    <property type="match status" value="1"/>
</dbReference>
<dbReference type="InterPro" id="IPR008250">
    <property type="entry name" value="ATPase_P-typ_transduc_dom_A_sf"/>
</dbReference>
<evidence type="ECO:0000313" key="20">
    <source>
        <dbReference type="EMBL" id="QYO78446.1"/>
    </source>
</evidence>
<evidence type="ECO:0000256" key="7">
    <source>
        <dbReference type="ARBA" id="ARBA00022519"/>
    </source>
</evidence>
<evidence type="ECO:0000256" key="8">
    <source>
        <dbReference type="ARBA" id="ARBA00022553"/>
    </source>
</evidence>
<dbReference type="NCBIfam" id="TIGR01524">
    <property type="entry name" value="ATPase-IIIB_Mg"/>
    <property type="match status" value="1"/>
</dbReference>
<keyword evidence="13" id="KW-1278">Translocase</keyword>
<evidence type="ECO:0000256" key="17">
    <source>
        <dbReference type="ARBA" id="ARBA00047295"/>
    </source>
</evidence>
<dbReference type="Proteomes" id="UP000825799">
    <property type="component" value="Chromosome"/>
</dbReference>
<gene>
    <name evidence="20" type="primary">mgtA</name>
    <name evidence="20" type="ORF">K1X15_07860</name>
</gene>
<evidence type="ECO:0000256" key="13">
    <source>
        <dbReference type="ARBA" id="ARBA00022967"/>
    </source>
</evidence>
<evidence type="ECO:0000256" key="10">
    <source>
        <dbReference type="ARBA" id="ARBA00022741"/>
    </source>
</evidence>
<dbReference type="SUPFAM" id="SSF56784">
    <property type="entry name" value="HAD-like"/>
    <property type="match status" value="1"/>
</dbReference>
<dbReference type="EMBL" id="CP080590">
    <property type="protein sequence ID" value="QYO78446.1"/>
    <property type="molecule type" value="Genomic_DNA"/>
</dbReference>
<dbReference type="PROSITE" id="PS00154">
    <property type="entry name" value="ATPASE_E1_E2"/>
    <property type="match status" value="1"/>
</dbReference>
<keyword evidence="14 18" id="KW-1133">Transmembrane helix</keyword>
<comment type="similarity">
    <text evidence="3">Belongs to the cation transport ATPase (P-type) (TC 3.A.3) family. Type IIIB subfamily.</text>
</comment>
<evidence type="ECO:0000256" key="6">
    <source>
        <dbReference type="ARBA" id="ARBA00022475"/>
    </source>
</evidence>
<dbReference type="InterPro" id="IPR059000">
    <property type="entry name" value="ATPase_P-type_domA"/>
</dbReference>
<dbReference type="InterPro" id="IPR023214">
    <property type="entry name" value="HAD_sf"/>
</dbReference>
<dbReference type="EC" id="7.2.2.14" evidence="4"/>
<dbReference type="Pfam" id="PF00122">
    <property type="entry name" value="E1-E2_ATPase"/>
    <property type="match status" value="1"/>
</dbReference>
<evidence type="ECO:0000256" key="4">
    <source>
        <dbReference type="ARBA" id="ARBA00012786"/>
    </source>
</evidence>
<name>A0ABX8WIA3_9HYPH</name>
<dbReference type="PRINTS" id="PR01836">
    <property type="entry name" value="MGATPASE"/>
</dbReference>
<comment type="catalytic activity">
    <reaction evidence="17">
        <text>Mg(2+)(out) + ATP + H2O = Mg(2+)(in) + ADP + phosphate + H(+)</text>
        <dbReference type="Rhea" id="RHEA:10260"/>
        <dbReference type="ChEBI" id="CHEBI:15377"/>
        <dbReference type="ChEBI" id="CHEBI:15378"/>
        <dbReference type="ChEBI" id="CHEBI:18420"/>
        <dbReference type="ChEBI" id="CHEBI:30616"/>
        <dbReference type="ChEBI" id="CHEBI:43474"/>
        <dbReference type="ChEBI" id="CHEBI:456216"/>
        <dbReference type="EC" id="7.2.2.14"/>
    </reaction>
</comment>
<keyword evidence="21" id="KW-1185">Reference proteome</keyword>
<keyword evidence="8" id="KW-0597">Phosphoprotein</keyword>
<dbReference type="SFLD" id="SFLDF00027">
    <property type="entry name" value="p-type_atpase"/>
    <property type="match status" value="1"/>
</dbReference>
<dbReference type="NCBIfam" id="TIGR01494">
    <property type="entry name" value="ATPase_P-type"/>
    <property type="match status" value="2"/>
</dbReference>
<sequence length="862" mass="92115">MANRHGHEGFSASGAAPWLDEDWSLPDHLLFNKMGSSLQGLSVSEARRSQVRPSKMSGPRATLAAVAGLLLAQFATPLVLILIFGAAVAAVVGEWSEAAVIMAIVLASGLLGFAQEYRASRAMEALRGRLAITARVRREGAELGVPASEVVPGDVLLLAAGALIPADGVVMEAIDLSVSESVLTGESFPVNKQPVPVAQTTAPMARTNIVFAGTSVRSGTGTVLAMKTGDDTEVARIGATLRRAAPETDFARGIRDFGYLMMRIMVAVVVIIFVANLLLDRPLVDSLLFSIALAVGLTPELLPAIISVTLSRGAMRMSRAGVLVRRLGSIESLGTMDVLCTDKTGTLTEGVVKLDGWYGTDGQASERVLLLGQLNARLQSGMDNPMDSAIAAIDAPAQLSRFHKLGEVPYDFVRKRLSVAVEDGAGGRQLICKGAVANVMAVCSSMRIGSRIRRLGATERTAVEERCRIWSQDGFRVLAVATNKLAAGTPVSRDLEAGLCLEGYLLFFDPPKAGIEADLAALVARGIRVKMISGDNRHVAERLARRIGLPSRHIVTGAELAHLTRSALQARVDRTDLFVEIDPNQKERIIAALRARQHVVGYLGDGINDAPALHAADVGISVDTAVDVAREAADIVLLRRDLGVVVRGVEDGRIIFANTMKYILVTTSANLGNMISMAAASLFLPFLPMLAKQILLNNFLSDLPCLAIASDAVDPADLKAPHGWDIRQVQRSMFGFGLVSSLFDFVTFAFLLYVARGEVTAFQTGWFVESLLTELAIIFVIRTRRPLWSSPPGQLLVLLALAVASVAIALPYLPLADAFGFAPMRADVLLGLAAITGTYLLTSEFLKQRLHPARRSARRPPG</sequence>
<feature type="domain" description="Cation-transporting P-type ATPase N-terminal" evidence="19">
    <location>
        <begin position="21"/>
        <end position="94"/>
    </location>
</feature>
<keyword evidence="9 18" id="KW-0812">Transmembrane</keyword>
<keyword evidence="6" id="KW-1003">Cell membrane</keyword>
<evidence type="ECO:0000256" key="12">
    <source>
        <dbReference type="ARBA" id="ARBA00022842"/>
    </source>
</evidence>
<dbReference type="SUPFAM" id="SSF81665">
    <property type="entry name" value="Calcium ATPase, transmembrane domain M"/>
    <property type="match status" value="1"/>
</dbReference>
<evidence type="ECO:0000256" key="5">
    <source>
        <dbReference type="ARBA" id="ARBA00013555"/>
    </source>
</evidence>
<dbReference type="InterPro" id="IPR036412">
    <property type="entry name" value="HAD-like_sf"/>
</dbReference>
<evidence type="ECO:0000256" key="14">
    <source>
        <dbReference type="ARBA" id="ARBA00022989"/>
    </source>
</evidence>
<dbReference type="InterPro" id="IPR023298">
    <property type="entry name" value="ATPase_P-typ_TM_dom_sf"/>
</dbReference>
<evidence type="ECO:0000256" key="2">
    <source>
        <dbReference type="ARBA" id="ARBA00004429"/>
    </source>
</evidence>
<dbReference type="InterPro" id="IPR023299">
    <property type="entry name" value="ATPase_P-typ_cyto_dom_N"/>
</dbReference>
<feature type="transmembrane region" description="Helical" evidence="18">
    <location>
        <begin position="260"/>
        <end position="279"/>
    </location>
</feature>
<dbReference type="Gene3D" id="1.20.1110.10">
    <property type="entry name" value="Calcium-transporting ATPase, transmembrane domain"/>
    <property type="match status" value="1"/>
</dbReference>
<evidence type="ECO:0000256" key="18">
    <source>
        <dbReference type="SAM" id="Phobius"/>
    </source>
</evidence>
<evidence type="ECO:0000256" key="1">
    <source>
        <dbReference type="ARBA" id="ARBA00003954"/>
    </source>
</evidence>
<dbReference type="Gene3D" id="3.40.1110.10">
    <property type="entry name" value="Calcium-transporting ATPase, cytoplasmic domain N"/>
    <property type="match status" value="1"/>
</dbReference>
<feature type="transmembrane region" description="Helical" evidence="18">
    <location>
        <begin position="734"/>
        <end position="755"/>
    </location>
</feature>
<feature type="transmembrane region" description="Helical" evidence="18">
    <location>
        <begin position="662"/>
        <end position="688"/>
    </location>
</feature>
<dbReference type="SMART" id="SM00831">
    <property type="entry name" value="Cation_ATPase_N"/>
    <property type="match status" value="1"/>
</dbReference>
<dbReference type="InterPro" id="IPR006415">
    <property type="entry name" value="P-type_ATPase_IIIB"/>
</dbReference>
<keyword evidence="15 18" id="KW-0472">Membrane</keyword>
<evidence type="ECO:0000256" key="3">
    <source>
        <dbReference type="ARBA" id="ARBA00008746"/>
    </source>
</evidence>
<accession>A0ABX8WIA3</accession>
<evidence type="ECO:0000313" key="21">
    <source>
        <dbReference type="Proteomes" id="UP000825799"/>
    </source>
</evidence>
<reference evidence="20 21" key="1">
    <citation type="submission" date="2021-08" db="EMBL/GenBank/DDBJ databases">
        <title>Devosia salina sp. nov., isolated from the South China Sea sediment.</title>
        <authorList>
            <person name="Zhou Z."/>
        </authorList>
    </citation>
    <scope>NUCLEOTIDE SEQUENCE [LARGE SCALE GENOMIC DNA]</scope>
    <source>
        <strain evidence="20 21">SCS-3</strain>
    </source>
</reference>
<comment type="subcellular location">
    <subcellularLocation>
        <location evidence="2">Cell inner membrane</location>
        <topology evidence="2">Multi-pass membrane protein</topology>
    </subcellularLocation>
</comment>
<dbReference type="Pfam" id="PF00689">
    <property type="entry name" value="Cation_ATPase_C"/>
    <property type="match status" value="1"/>
</dbReference>
<evidence type="ECO:0000259" key="19">
    <source>
        <dbReference type="SMART" id="SM00831"/>
    </source>
</evidence>
<dbReference type="PANTHER" id="PTHR42861">
    <property type="entry name" value="CALCIUM-TRANSPORTING ATPASE"/>
    <property type="match status" value="1"/>
</dbReference>
<evidence type="ECO:0000256" key="15">
    <source>
        <dbReference type="ARBA" id="ARBA00023136"/>
    </source>
</evidence>
<feature type="transmembrane region" description="Helical" evidence="18">
    <location>
        <begin position="828"/>
        <end position="846"/>
    </location>
</feature>
<feature type="transmembrane region" description="Helical" evidence="18">
    <location>
        <begin position="793"/>
        <end position="813"/>
    </location>
</feature>
<dbReference type="SFLD" id="SFLDG00002">
    <property type="entry name" value="C1.7:_P-type_atpase_like"/>
    <property type="match status" value="1"/>
</dbReference>
<organism evidence="20 21">
    <name type="scientific">Devosia salina</name>
    <dbReference type="NCBI Taxonomy" id="2860336"/>
    <lineage>
        <taxon>Bacteria</taxon>
        <taxon>Pseudomonadati</taxon>
        <taxon>Pseudomonadota</taxon>
        <taxon>Alphaproteobacteria</taxon>
        <taxon>Hyphomicrobiales</taxon>
        <taxon>Devosiaceae</taxon>
        <taxon>Devosia</taxon>
    </lineage>
</organism>
<proteinExistence type="inferred from homology"/>
<dbReference type="SFLD" id="SFLDS00003">
    <property type="entry name" value="Haloacid_Dehalogenase"/>
    <property type="match status" value="1"/>
</dbReference>
<dbReference type="Pfam" id="PF00702">
    <property type="entry name" value="Hydrolase"/>
    <property type="match status" value="1"/>
</dbReference>
<dbReference type="SUPFAM" id="SSF81653">
    <property type="entry name" value="Calcium ATPase, transduction domain A"/>
    <property type="match status" value="1"/>
</dbReference>
<dbReference type="Gene3D" id="3.40.50.1000">
    <property type="entry name" value="HAD superfamily/HAD-like"/>
    <property type="match status" value="1"/>
</dbReference>
<feature type="transmembrane region" description="Helical" evidence="18">
    <location>
        <begin position="62"/>
        <end position="92"/>
    </location>
</feature>
<dbReference type="InterPro" id="IPR044492">
    <property type="entry name" value="P_typ_ATPase_HD_dom"/>
</dbReference>
<keyword evidence="12" id="KW-0460">Magnesium</keyword>
<feature type="transmembrane region" description="Helical" evidence="18">
    <location>
        <begin position="98"/>
        <end position="114"/>
    </location>
</feature>
<comment type="function">
    <text evidence="1">Mediates magnesium influx to the cytosol.</text>
</comment>
<keyword evidence="10" id="KW-0547">Nucleotide-binding</keyword>
<dbReference type="InterPro" id="IPR018303">
    <property type="entry name" value="ATPase_P-typ_P_site"/>
</dbReference>
<keyword evidence="7" id="KW-0997">Cell inner membrane</keyword>
<feature type="transmembrane region" description="Helical" evidence="18">
    <location>
        <begin position="291"/>
        <end position="310"/>
    </location>
</feature>